<sequence>DDQNARKLASNILDGKMIQTTPQLLGCLIYESILSDNDIDIIISDHNRLKRPLERYFRKVYNLALELKLAYKNRVNFA</sequence>
<protein>
    <submittedName>
        <fullName evidence="1">Uncharacterized protein</fullName>
    </submittedName>
</protein>
<name>X1CXB3_9ZZZZ</name>
<proteinExistence type="predicted"/>
<gene>
    <name evidence="1" type="ORF">S01H4_27015</name>
</gene>
<feature type="non-terminal residue" evidence="1">
    <location>
        <position position="1"/>
    </location>
</feature>
<comment type="caution">
    <text evidence="1">The sequence shown here is derived from an EMBL/GenBank/DDBJ whole genome shotgun (WGS) entry which is preliminary data.</text>
</comment>
<reference evidence="1" key="1">
    <citation type="journal article" date="2014" name="Front. Microbiol.">
        <title>High frequency of phylogenetically diverse reductive dehalogenase-homologous genes in deep subseafloor sedimentary metagenomes.</title>
        <authorList>
            <person name="Kawai M."/>
            <person name="Futagami T."/>
            <person name="Toyoda A."/>
            <person name="Takaki Y."/>
            <person name="Nishi S."/>
            <person name="Hori S."/>
            <person name="Arai W."/>
            <person name="Tsubouchi T."/>
            <person name="Morono Y."/>
            <person name="Uchiyama I."/>
            <person name="Ito T."/>
            <person name="Fujiyama A."/>
            <person name="Inagaki F."/>
            <person name="Takami H."/>
        </authorList>
    </citation>
    <scope>NUCLEOTIDE SEQUENCE</scope>
    <source>
        <strain evidence="1">Expedition CK06-06</strain>
    </source>
</reference>
<accession>X1CXB3</accession>
<evidence type="ECO:0000313" key="1">
    <source>
        <dbReference type="EMBL" id="GAG88861.1"/>
    </source>
</evidence>
<dbReference type="AlphaFoldDB" id="X1CXB3"/>
<organism evidence="1">
    <name type="scientific">marine sediment metagenome</name>
    <dbReference type="NCBI Taxonomy" id="412755"/>
    <lineage>
        <taxon>unclassified sequences</taxon>
        <taxon>metagenomes</taxon>
        <taxon>ecological metagenomes</taxon>
    </lineage>
</organism>
<dbReference type="EMBL" id="BART01013118">
    <property type="protein sequence ID" value="GAG88861.1"/>
    <property type="molecule type" value="Genomic_DNA"/>
</dbReference>